<sequence length="122" mass="13950">MENDKYQFFLQCARIVLLEYEVIGTQIETLSTCDEVEEKIEKAQEITTKLDQLPDVVKGVLDEFRIKLYSTMTDFMKSIPIGEESSMCASSALCKRVAQDKDVLSFSAIKDKLIPSFLKFHL</sequence>
<dbReference type="EMBL" id="UYYB01119173">
    <property type="protein sequence ID" value="VDM82750.1"/>
    <property type="molecule type" value="Genomic_DNA"/>
</dbReference>
<organism evidence="1 2">
    <name type="scientific">Strongylus vulgaris</name>
    <name type="common">Blood worm</name>
    <dbReference type="NCBI Taxonomy" id="40348"/>
    <lineage>
        <taxon>Eukaryota</taxon>
        <taxon>Metazoa</taxon>
        <taxon>Ecdysozoa</taxon>
        <taxon>Nematoda</taxon>
        <taxon>Chromadorea</taxon>
        <taxon>Rhabditida</taxon>
        <taxon>Rhabditina</taxon>
        <taxon>Rhabditomorpha</taxon>
        <taxon>Strongyloidea</taxon>
        <taxon>Strongylidae</taxon>
        <taxon>Strongylus</taxon>
    </lineage>
</organism>
<protein>
    <submittedName>
        <fullName evidence="1">Uncharacterized protein</fullName>
    </submittedName>
</protein>
<evidence type="ECO:0000313" key="2">
    <source>
        <dbReference type="Proteomes" id="UP000270094"/>
    </source>
</evidence>
<keyword evidence="2" id="KW-1185">Reference proteome</keyword>
<dbReference type="Proteomes" id="UP000270094">
    <property type="component" value="Unassembled WGS sequence"/>
</dbReference>
<dbReference type="AlphaFoldDB" id="A0A3P7JB32"/>
<gene>
    <name evidence="1" type="ORF">SVUK_LOCUS17748</name>
</gene>
<proteinExistence type="predicted"/>
<evidence type="ECO:0000313" key="1">
    <source>
        <dbReference type="EMBL" id="VDM82750.1"/>
    </source>
</evidence>
<reference evidence="1 2" key="1">
    <citation type="submission" date="2018-11" db="EMBL/GenBank/DDBJ databases">
        <authorList>
            <consortium name="Pathogen Informatics"/>
        </authorList>
    </citation>
    <scope>NUCLEOTIDE SEQUENCE [LARGE SCALE GENOMIC DNA]</scope>
</reference>
<name>A0A3P7JB32_STRVU</name>
<accession>A0A3P7JB32</accession>